<name>A0A842HEG0_9BACT</name>
<feature type="compositionally biased region" description="Basic residues" evidence="1">
    <location>
        <begin position="223"/>
        <end position="233"/>
    </location>
</feature>
<dbReference type="Proteomes" id="UP000546464">
    <property type="component" value="Unassembled WGS sequence"/>
</dbReference>
<gene>
    <name evidence="2" type="ORF">H5P28_09180</name>
</gene>
<dbReference type="RefSeq" id="WP_185675412.1">
    <property type="nucleotide sequence ID" value="NZ_JACHVB010000021.1"/>
</dbReference>
<evidence type="ECO:0000313" key="2">
    <source>
        <dbReference type="EMBL" id="MBC2594428.1"/>
    </source>
</evidence>
<evidence type="ECO:0000313" key="3">
    <source>
        <dbReference type="Proteomes" id="UP000546464"/>
    </source>
</evidence>
<evidence type="ECO:0000256" key="1">
    <source>
        <dbReference type="SAM" id="MobiDB-lite"/>
    </source>
</evidence>
<proteinExistence type="predicted"/>
<reference evidence="2 3" key="1">
    <citation type="submission" date="2020-07" db="EMBL/GenBank/DDBJ databases">
        <authorList>
            <person name="Feng X."/>
        </authorList>
    </citation>
    <scope>NUCLEOTIDE SEQUENCE [LARGE SCALE GENOMIC DNA]</scope>
    <source>
        <strain evidence="2 3">JCM31066</strain>
    </source>
</reference>
<dbReference type="EMBL" id="JACHVB010000021">
    <property type="protein sequence ID" value="MBC2594428.1"/>
    <property type="molecule type" value="Genomic_DNA"/>
</dbReference>
<organism evidence="2 3">
    <name type="scientific">Ruficoccus amylovorans</name>
    <dbReference type="NCBI Taxonomy" id="1804625"/>
    <lineage>
        <taxon>Bacteria</taxon>
        <taxon>Pseudomonadati</taxon>
        <taxon>Verrucomicrobiota</taxon>
        <taxon>Opitutia</taxon>
        <taxon>Puniceicoccales</taxon>
        <taxon>Cerasicoccaceae</taxon>
        <taxon>Ruficoccus</taxon>
    </lineage>
</organism>
<comment type="caution">
    <text evidence="2">The sequence shown here is derived from an EMBL/GenBank/DDBJ whole genome shotgun (WGS) entry which is preliminary data.</text>
</comment>
<protein>
    <submittedName>
        <fullName evidence="2">Uncharacterized protein</fullName>
    </submittedName>
</protein>
<sequence length="371" mass="42289">MSGSPKMRAKKLSSQSKSEKVQYPFYYQIGNAFYSAPFPEYNPNSLCFGEFCSPPFKHEKIIELSQVNATSCESDSGRHRAAVIFRDFAENDFKEYTKGMWILLRQEDSVSVTESVESLAYTSLANLSIIAENAHTPPPDYYDDRERNVRNSILMLELVASSATTMLQQLCDKKENASIVRKIAKDKAKWPLMVGPRDKDANGVKEKLSEYGLALTRVEGKSAKSKSGKRKPATRGPDEDAMRTKPAIVLLDYCKYVRRSIPRLGITLKDVYPFPSELRQELIDCGEFGESNWEQWFEVGYKILLHFSKGSPYRWSEILERLGKSEVDSSINRKKDGRELTPDSEEKAYNRGIRRALRNSFKALAHEKSNE</sequence>
<keyword evidence="3" id="KW-1185">Reference proteome</keyword>
<dbReference type="AlphaFoldDB" id="A0A842HEG0"/>
<feature type="region of interest" description="Disordered" evidence="1">
    <location>
        <begin position="219"/>
        <end position="241"/>
    </location>
</feature>
<accession>A0A842HEG0</accession>